<organism evidence="1 2">
    <name type="scientific">Szabonella alba</name>
    <dbReference type="NCBI Taxonomy" id="2804194"/>
    <lineage>
        <taxon>Bacteria</taxon>
        <taxon>Pseudomonadati</taxon>
        <taxon>Pseudomonadota</taxon>
        <taxon>Alphaproteobacteria</taxon>
        <taxon>Rhodobacterales</taxon>
        <taxon>Paracoccaceae</taxon>
        <taxon>Szabonella</taxon>
    </lineage>
</organism>
<name>A0A8K0VER3_9RHOB</name>
<sequence length="132" mass="13971">MTAHVMAFRPKERVQQDAGPIALLYRTMGTQAAEEVVTRALGEVMMTIAGLAGAGLGGQSQGAAIADLSRPLRRLQRMSEQLGLVSLGLVAGDARDCLDHGDRISFAAVLARLIRVAEISLAPEPGLLDHSR</sequence>
<dbReference type="RefSeq" id="WP_202689325.1">
    <property type="nucleotide sequence ID" value="NZ_JAESVN010000006.1"/>
</dbReference>
<comment type="caution">
    <text evidence="1">The sequence shown here is derived from an EMBL/GenBank/DDBJ whole genome shotgun (WGS) entry which is preliminary data.</text>
</comment>
<protein>
    <submittedName>
        <fullName evidence="1">Uncharacterized protein</fullName>
    </submittedName>
</protein>
<gene>
    <name evidence="1" type="ORF">JL811_13965</name>
</gene>
<accession>A0A8K0VER3</accession>
<evidence type="ECO:0000313" key="1">
    <source>
        <dbReference type="EMBL" id="MBL4918329.1"/>
    </source>
</evidence>
<evidence type="ECO:0000313" key="2">
    <source>
        <dbReference type="Proteomes" id="UP000648908"/>
    </source>
</evidence>
<proteinExistence type="predicted"/>
<dbReference type="Proteomes" id="UP000648908">
    <property type="component" value="Unassembled WGS sequence"/>
</dbReference>
<reference evidence="1" key="1">
    <citation type="submission" date="2021-01" db="EMBL/GenBank/DDBJ databases">
        <title>Tabrizicola alba sp. nov. a motile alkaliphilic bacterium isolated from a soda lake.</title>
        <authorList>
            <person name="Szuroczki S."/>
            <person name="Abbaszade G."/>
            <person name="Schumann P."/>
            <person name="Toth E."/>
        </authorList>
    </citation>
    <scope>NUCLEOTIDE SEQUENCE</scope>
    <source>
        <strain evidence="1">DMG-N-6</strain>
    </source>
</reference>
<dbReference type="AlphaFoldDB" id="A0A8K0VER3"/>
<dbReference type="EMBL" id="JAESVN010000006">
    <property type="protein sequence ID" value="MBL4918329.1"/>
    <property type="molecule type" value="Genomic_DNA"/>
</dbReference>
<keyword evidence="2" id="KW-1185">Reference proteome</keyword>